<dbReference type="Proteomes" id="UP001279734">
    <property type="component" value="Unassembled WGS sequence"/>
</dbReference>
<organism evidence="2 3">
    <name type="scientific">Nepenthes gracilis</name>
    <name type="common">Slender pitcher plant</name>
    <dbReference type="NCBI Taxonomy" id="150966"/>
    <lineage>
        <taxon>Eukaryota</taxon>
        <taxon>Viridiplantae</taxon>
        <taxon>Streptophyta</taxon>
        <taxon>Embryophyta</taxon>
        <taxon>Tracheophyta</taxon>
        <taxon>Spermatophyta</taxon>
        <taxon>Magnoliopsida</taxon>
        <taxon>eudicotyledons</taxon>
        <taxon>Gunneridae</taxon>
        <taxon>Pentapetalae</taxon>
        <taxon>Caryophyllales</taxon>
        <taxon>Nepenthaceae</taxon>
        <taxon>Nepenthes</taxon>
    </lineage>
</organism>
<gene>
    <name evidence="2" type="ORF">Nepgr_014205</name>
</gene>
<evidence type="ECO:0000313" key="3">
    <source>
        <dbReference type="Proteomes" id="UP001279734"/>
    </source>
</evidence>
<evidence type="ECO:0000313" key="2">
    <source>
        <dbReference type="EMBL" id="GMH12364.1"/>
    </source>
</evidence>
<name>A0AAD3SKG0_NEPGR</name>
<evidence type="ECO:0000256" key="1">
    <source>
        <dbReference type="SAM" id="MobiDB-lite"/>
    </source>
</evidence>
<feature type="region of interest" description="Disordered" evidence="1">
    <location>
        <begin position="166"/>
        <end position="193"/>
    </location>
</feature>
<reference evidence="2" key="1">
    <citation type="submission" date="2023-05" db="EMBL/GenBank/DDBJ databases">
        <title>Nepenthes gracilis genome sequencing.</title>
        <authorList>
            <person name="Fukushima K."/>
        </authorList>
    </citation>
    <scope>NUCLEOTIDE SEQUENCE</scope>
    <source>
        <strain evidence="2">SING2019-196</strain>
    </source>
</reference>
<comment type="caution">
    <text evidence="2">The sequence shown here is derived from an EMBL/GenBank/DDBJ whole genome shotgun (WGS) entry which is preliminary data.</text>
</comment>
<dbReference type="EMBL" id="BSYO01000012">
    <property type="protein sequence ID" value="GMH12364.1"/>
    <property type="molecule type" value="Genomic_DNA"/>
</dbReference>
<dbReference type="AlphaFoldDB" id="A0AAD3SKG0"/>
<feature type="region of interest" description="Disordered" evidence="1">
    <location>
        <begin position="82"/>
        <end position="107"/>
    </location>
</feature>
<sequence length="193" mass="21191">MKLIERLTHLLLEGAAATYFNSLQLLLPWEVAAPTAVKSCFRGSSSFLNYQQLYIATVSCGAKSVEPADEPQVEAPELVNEPQAEPADRLQVQPSESADQPTADLPPEPIIEPIIILSAIEPPIELFESIFEQHMVAKELASGEADESEDSMTEFLKECTVEAVVGPDQEATRFNPPSSKSKSRGRLEPERKI</sequence>
<keyword evidence="3" id="KW-1185">Reference proteome</keyword>
<proteinExistence type="predicted"/>
<protein>
    <submittedName>
        <fullName evidence="2">Uncharacterized protein</fullName>
    </submittedName>
</protein>
<accession>A0AAD3SKG0</accession>